<comment type="subcellular location">
    <subcellularLocation>
        <location evidence="1">Cell membrane</location>
        <topology evidence="1">Multi-pass membrane protein</topology>
    </subcellularLocation>
</comment>
<evidence type="ECO:0000313" key="11">
    <source>
        <dbReference type="Proteomes" id="UP000176288"/>
    </source>
</evidence>
<protein>
    <recommendedName>
        <fullName evidence="12">ABC3 transporter permease protein domain-containing protein</fullName>
    </recommendedName>
</protein>
<evidence type="ECO:0000313" key="10">
    <source>
        <dbReference type="EMBL" id="AOZ73521.1"/>
    </source>
</evidence>
<evidence type="ECO:0000256" key="7">
    <source>
        <dbReference type="SAM" id="Phobius"/>
    </source>
</evidence>
<dbReference type="Pfam" id="PF02687">
    <property type="entry name" value="FtsX"/>
    <property type="match status" value="1"/>
</dbReference>
<dbReference type="KEGG" id="avu:BK816_07030"/>
<dbReference type="InterPro" id="IPR025857">
    <property type="entry name" value="MacB_PCD"/>
</dbReference>
<dbReference type="InterPro" id="IPR050250">
    <property type="entry name" value="Macrolide_Exporter_MacB"/>
</dbReference>
<evidence type="ECO:0000256" key="3">
    <source>
        <dbReference type="ARBA" id="ARBA00022692"/>
    </source>
</evidence>
<evidence type="ECO:0000259" key="9">
    <source>
        <dbReference type="Pfam" id="PF12704"/>
    </source>
</evidence>
<dbReference type="Pfam" id="PF12704">
    <property type="entry name" value="MacB_PCD"/>
    <property type="match status" value="1"/>
</dbReference>
<proteinExistence type="inferred from homology"/>
<dbReference type="GO" id="GO:0005886">
    <property type="term" value="C:plasma membrane"/>
    <property type="evidence" value="ECO:0007669"/>
    <property type="project" value="UniProtKB-SubCell"/>
</dbReference>
<sequence length="397" mass="43085">MLWKDLKVAPMRTTLTGLSMFIGIVAIICSVLVGTIGRSYLLGTTEQLYGRDPTYRVSITARGLANPQLLARFLNSIDVPEANLALVLNPKQALTFGVGTKAAPNQQEIREIMSSPRNVDPIYISSKYNYIYRLPLLKGRWLENENVFPRLEAVVNQSANEVFPYRQFAFVANKNSLNPTPIPVVGVVNDGVPDARIYLNIAGISSLIPHLLETDSGSVLWHDTSNSTSKEEKVSFLNDKLSDSIGGKADEISRVDSGQSYASVLYVIQMSFFSTALLLLIVSMIGLINIGLSTLEQRSHELLIRRALGASRSSVAWLVLGSSILLAVVVSLIAVIFSILLIQLIPFVLPVGSPIDPPLYPYAAAVYAVLAATITAILGSILPAIKAARLEPALALR</sequence>
<dbReference type="Proteomes" id="UP000176288">
    <property type="component" value="Chromosome"/>
</dbReference>
<evidence type="ECO:0000256" key="6">
    <source>
        <dbReference type="ARBA" id="ARBA00038076"/>
    </source>
</evidence>
<evidence type="ECO:0000256" key="5">
    <source>
        <dbReference type="ARBA" id="ARBA00023136"/>
    </source>
</evidence>
<keyword evidence="2" id="KW-1003">Cell membrane</keyword>
<evidence type="ECO:0000256" key="4">
    <source>
        <dbReference type="ARBA" id="ARBA00022989"/>
    </source>
</evidence>
<evidence type="ECO:0000259" key="8">
    <source>
        <dbReference type="Pfam" id="PF02687"/>
    </source>
</evidence>
<keyword evidence="4 7" id="KW-1133">Transmembrane helix</keyword>
<keyword evidence="3 7" id="KW-0812">Transmembrane</keyword>
<dbReference type="EMBL" id="CP017812">
    <property type="protein sequence ID" value="AOZ73521.1"/>
    <property type="molecule type" value="Genomic_DNA"/>
</dbReference>
<keyword evidence="5 7" id="KW-0472">Membrane</keyword>
<feature type="transmembrane region" description="Helical" evidence="7">
    <location>
        <begin position="315"/>
        <end position="342"/>
    </location>
</feature>
<dbReference type="STRING" id="1912795.BK816_07030"/>
<dbReference type="InterPro" id="IPR003838">
    <property type="entry name" value="ABC3_permease_C"/>
</dbReference>
<reference evidence="10 11" key="1">
    <citation type="submission" date="2016-10" db="EMBL/GenBank/DDBJ databases">
        <title>Actinomyces aegypiusis sp. nov., isolated from the Aegypius monachus in Qinghai Tibet Plateau China.</title>
        <authorList>
            <person name="Wang Y."/>
        </authorList>
    </citation>
    <scope>NUCLEOTIDE SEQUENCE [LARGE SCALE GENOMIC DNA]</scope>
    <source>
        <strain evidence="10 11">VUL4_3</strain>
    </source>
</reference>
<feature type="domain" description="ABC3 transporter permease C-terminal" evidence="8">
    <location>
        <begin position="275"/>
        <end position="392"/>
    </location>
</feature>
<dbReference type="AlphaFoldDB" id="A0A1D9MMC7"/>
<evidence type="ECO:0008006" key="12">
    <source>
        <dbReference type="Google" id="ProtNLM"/>
    </source>
</evidence>
<dbReference type="GO" id="GO:0022857">
    <property type="term" value="F:transmembrane transporter activity"/>
    <property type="evidence" value="ECO:0007669"/>
    <property type="project" value="TreeGrafter"/>
</dbReference>
<feature type="transmembrane region" description="Helical" evidence="7">
    <location>
        <begin position="362"/>
        <end position="385"/>
    </location>
</feature>
<name>A0A1D9MMC7_9ACTO</name>
<feature type="domain" description="MacB-like periplasmic core" evidence="9">
    <location>
        <begin position="13"/>
        <end position="204"/>
    </location>
</feature>
<gene>
    <name evidence="10" type="ORF">BK816_07030</name>
</gene>
<feature type="transmembrane region" description="Helical" evidence="7">
    <location>
        <begin position="272"/>
        <end position="295"/>
    </location>
</feature>
<dbReference type="PANTHER" id="PTHR30572:SF4">
    <property type="entry name" value="ABC TRANSPORTER PERMEASE YTRF"/>
    <property type="match status" value="1"/>
</dbReference>
<dbReference type="PANTHER" id="PTHR30572">
    <property type="entry name" value="MEMBRANE COMPONENT OF TRANSPORTER-RELATED"/>
    <property type="match status" value="1"/>
</dbReference>
<organism evidence="10 11">
    <name type="scientific">Boudabousia tangfeifanii</name>
    <dbReference type="NCBI Taxonomy" id="1912795"/>
    <lineage>
        <taxon>Bacteria</taxon>
        <taxon>Bacillati</taxon>
        <taxon>Actinomycetota</taxon>
        <taxon>Actinomycetes</taxon>
        <taxon>Actinomycetales</taxon>
        <taxon>Actinomycetaceae</taxon>
        <taxon>Boudabousia</taxon>
    </lineage>
</organism>
<comment type="similarity">
    <text evidence="6">Belongs to the ABC-4 integral membrane protein family.</text>
</comment>
<accession>A0A1D9MMC7</accession>
<feature type="transmembrane region" description="Helical" evidence="7">
    <location>
        <begin position="21"/>
        <end position="41"/>
    </location>
</feature>
<evidence type="ECO:0000256" key="2">
    <source>
        <dbReference type="ARBA" id="ARBA00022475"/>
    </source>
</evidence>
<keyword evidence="11" id="KW-1185">Reference proteome</keyword>
<evidence type="ECO:0000256" key="1">
    <source>
        <dbReference type="ARBA" id="ARBA00004651"/>
    </source>
</evidence>